<keyword evidence="3 9" id="KW-0645">Protease</keyword>
<dbReference type="GO" id="GO:0006508">
    <property type="term" value="P:proteolysis"/>
    <property type="evidence" value="ECO:0007669"/>
    <property type="project" value="UniProtKB-KW"/>
</dbReference>
<feature type="transmembrane region" description="Helical" evidence="9">
    <location>
        <begin position="90"/>
        <end position="111"/>
    </location>
</feature>
<evidence type="ECO:0000256" key="9">
    <source>
        <dbReference type="HAMAP-Rule" id="MF_00161"/>
    </source>
</evidence>
<keyword evidence="7 9" id="KW-1133">Transmembrane helix</keyword>
<evidence type="ECO:0000256" key="7">
    <source>
        <dbReference type="ARBA" id="ARBA00022989"/>
    </source>
</evidence>
<keyword evidence="5 9" id="KW-0064">Aspartyl protease</keyword>
<dbReference type="GO" id="GO:0005886">
    <property type="term" value="C:plasma membrane"/>
    <property type="evidence" value="ECO:0007669"/>
    <property type="project" value="UniProtKB-SubCell"/>
</dbReference>
<dbReference type="InterPro" id="IPR001872">
    <property type="entry name" value="Peptidase_A8"/>
</dbReference>
<dbReference type="PANTHER" id="PTHR33695">
    <property type="entry name" value="LIPOPROTEIN SIGNAL PEPTIDASE"/>
    <property type="match status" value="1"/>
</dbReference>
<keyword evidence="4 9" id="KW-0812">Transmembrane</keyword>
<feature type="transmembrane region" description="Helical" evidence="9">
    <location>
        <begin position="65"/>
        <end position="83"/>
    </location>
</feature>
<evidence type="ECO:0000256" key="4">
    <source>
        <dbReference type="ARBA" id="ARBA00022692"/>
    </source>
</evidence>
<evidence type="ECO:0000256" key="8">
    <source>
        <dbReference type="ARBA" id="ARBA00023136"/>
    </source>
</evidence>
<evidence type="ECO:0000256" key="5">
    <source>
        <dbReference type="ARBA" id="ARBA00022750"/>
    </source>
</evidence>
<evidence type="ECO:0000256" key="10">
    <source>
        <dbReference type="RuleBase" id="RU000594"/>
    </source>
</evidence>
<dbReference type="HAMAP" id="MF_00161">
    <property type="entry name" value="LspA"/>
    <property type="match status" value="1"/>
</dbReference>
<dbReference type="AlphaFoldDB" id="A0A7C4ELG1"/>
<proteinExistence type="inferred from homology"/>
<dbReference type="PANTHER" id="PTHR33695:SF1">
    <property type="entry name" value="LIPOPROTEIN SIGNAL PEPTIDASE"/>
    <property type="match status" value="1"/>
</dbReference>
<evidence type="ECO:0000256" key="2">
    <source>
        <dbReference type="ARBA" id="ARBA00022475"/>
    </source>
</evidence>
<comment type="similarity">
    <text evidence="1 9 11">Belongs to the peptidase A8 family.</text>
</comment>
<dbReference type="EMBL" id="DTHO01000038">
    <property type="protein sequence ID" value="HGG99545.1"/>
    <property type="molecule type" value="Genomic_DNA"/>
</dbReference>
<feature type="transmembrane region" description="Helical" evidence="9">
    <location>
        <begin position="123"/>
        <end position="144"/>
    </location>
</feature>
<keyword evidence="8 9" id="KW-0472">Membrane</keyword>
<dbReference type="UniPathway" id="UPA00665"/>
<evidence type="ECO:0000256" key="6">
    <source>
        <dbReference type="ARBA" id="ARBA00022801"/>
    </source>
</evidence>
<comment type="function">
    <text evidence="9 10">This protein specifically catalyzes the removal of signal peptides from prolipoproteins.</text>
</comment>
<comment type="subcellular location">
    <subcellularLocation>
        <location evidence="9">Cell membrane</location>
        <topology evidence="9">Multi-pass membrane protein</topology>
    </subcellularLocation>
</comment>
<evidence type="ECO:0000256" key="3">
    <source>
        <dbReference type="ARBA" id="ARBA00022670"/>
    </source>
</evidence>
<dbReference type="Pfam" id="PF01252">
    <property type="entry name" value="Peptidase_A8"/>
    <property type="match status" value="1"/>
</dbReference>
<protein>
    <recommendedName>
        <fullName evidence="9">Lipoprotein signal peptidase</fullName>
        <ecNumber evidence="9">3.4.23.36</ecNumber>
    </recommendedName>
    <alternativeName>
        <fullName evidence="9">Prolipoprotein signal peptidase</fullName>
    </alternativeName>
    <alternativeName>
        <fullName evidence="9">Signal peptidase II</fullName>
        <shortName evidence="9">SPase II</shortName>
    </alternativeName>
</protein>
<feature type="active site" evidence="9">
    <location>
        <position position="132"/>
    </location>
</feature>
<gene>
    <name evidence="9 12" type="primary">lspA</name>
    <name evidence="12" type="ORF">ENV75_03725</name>
</gene>
<name>A0A7C4ELG1_9BACT</name>
<keyword evidence="6 9" id="KW-0378">Hydrolase</keyword>
<organism evidence="12">
    <name type="scientific">Thermodesulfovibrio aggregans</name>
    <dbReference type="NCBI Taxonomy" id="86166"/>
    <lineage>
        <taxon>Bacteria</taxon>
        <taxon>Pseudomonadati</taxon>
        <taxon>Nitrospirota</taxon>
        <taxon>Thermodesulfovibrionia</taxon>
        <taxon>Thermodesulfovibrionales</taxon>
        <taxon>Thermodesulfovibrionaceae</taxon>
        <taxon>Thermodesulfovibrio</taxon>
    </lineage>
</organism>
<evidence type="ECO:0000256" key="11">
    <source>
        <dbReference type="RuleBase" id="RU004181"/>
    </source>
</evidence>
<comment type="caution">
    <text evidence="12">The sequence shown here is derived from an EMBL/GenBank/DDBJ whole genome shotgun (WGS) entry which is preliminary data.</text>
</comment>
<sequence>MSSKLNKIKALSLIFSVLLLDQLTKYIASEYLAPEKVIRIFPFLNLVYVENKAAAFGLFKGANPVFFVVLTLIVLCFLIYLYFKDSKNQIIYSLIIAGALGNITDRLIYSHVIDFIDLHAGEIHWPAFNIADISITLGIIFFLYKSFKK</sequence>
<comment type="catalytic activity">
    <reaction evidence="9 10">
        <text>Release of signal peptides from bacterial membrane prolipoproteins. Hydrolyzes -Xaa-Yaa-Zaa-|-(S,diacylglyceryl)Cys-, in which Xaa is hydrophobic (preferably Leu), and Yaa (Ala or Ser) and Zaa (Gly or Ala) have small, neutral side chains.</text>
        <dbReference type="EC" id="3.4.23.36"/>
    </reaction>
</comment>
<feature type="active site" evidence="9">
    <location>
        <position position="114"/>
    </location>
</feature>
<reference evidence="12" key="1">
    <citation type="journal article" date="2020" name="mSystems">
        <title>Genome- and Community-Level Interaction Insights into Carbon Utilization and Element Cycling Functions of Hydrothermarchaeota in Hydrothermal Sediment.</title>
        <authorList>
            <person name="Zhou Z."/>
            <person name="Liu Y."/>
            <person name="Xu W."/>
            <person name="Pan J."/>
            <person name="Luo Z.H."/>
            <person name="Li M."/>
        </authorList>
    </citation>
    <scope>NUCLEOTIDE SEQUENCE [LARGE SCALE GENOMIC DNA]</scope>
    <source>
        <strain evidence="12">SpSt-788</strain>
    </source>
</reference>
<dbReference type="NCBIfam" id="TIGR00077">
    <property type="entry name" value="lspA"/>
    <property type="match status" value="1"/>
</dbReference>
<dbReference type="EC" id="3.4.23.36" evidence="9"/>
<evidence type="ECO:0000256" key="1">
    <source>
        <dbReference type="ARBA" id="ARBA00006139"/>
    </source>
</evidence>
<comment type="pathway">
    <text evidence="9">Protein modification; lipoprotein biosynthesis (signal peptide cleavage).</text>
</comment>
<evidence type="ECO:0000313" key="12">
    <source>
        <dbReference type="EMBL" id="HGG99545.1"/>
    </source>
</evidence>
<dbReference type="GO" id="GO:0004190">
    <property type="term" value="F:aspartic-type endopeptidase activity"/>
    <property type="evidence" value="ECO:0007669"/>
    <property type="project" value="UniProtKB-UniRule"/>
</dbReference>
<accession>A0A7C4ELG1</accession>
<keyword evidence="2 9" id="KW-1003">Cell membrane</keyword>
<dbReference type="PROSITE" id="PS00855">
    <property type="entry name" value="SPASE_II"/>
    <property type="match status" value="1"/>
</dbReference>
<comment type="caution">
    <text evidence="9">Lacks conserved residue(s) required for the propagation of feature annotation.</text>
</comment>
<dbReference type="PRINTS" id="PR00781">
    <property type="entry name" value="LIPOSIGPTASE"/>
</dbReference>